<dbReference type="GO" id="GO:0004521">
    <property type="term" value="F:RNA endonuclease activity"/>
    <property type="evidence" value="ECO:0007669"/>
    <property type="project" value="TreeGrafter"/>
</dbReference>
<dbReference type="Proteomes" id="UP000009282">
    <property type="component" value="Chromosome"/>
</dbReference>
<dbReference type="Gene3D" id="3.60.15.10">
    <property type="entry name" value="Ribonuclease Z/Hydroxyacylglutathione hydrolase-like"/>
    <property type="match status" value="1"/>
</dbReference>
<evidence type="ECO:0000313" key="2">
    <source>
        <dbReference type="Proteomes" id="UP000009282"/>
    </source>
</evidence>
<sequence length="338" mass="37789">MQHPRYWINTNENGLYCEALDAYIDPVNPVHRAIITHGHADHARAGHGEVYATPETMAIMRIRYGEEHAEKQIELAYNDKIALNKGELIFKPAGHILGSAQAVIDHNDHRLVISGDYKRSYDPSCASFEVTPCDVFVTEATFGLPVFKHPPINQEVNKLLASLALFPDRCHLVGVYALGKCQRVILALRELGYSKPIYMHGALLKLCELYSSYGIELGNIVPVNDVENLKSLAGEIVLAPPSALNDRWSRKLPNVMTAMASGWMQIRARSKQRRAELPIIISDHCDWPELLQTIEEVNPQEVWVTHGREAALVHQAKLMGYEAKALSLIGRSEGNDDD</sequence>
<dbReference type="KEGG" id="gni:GNIT_3079"/>
<dbReference type="PANTHER" id="PTHR11203:SF49">
    <property type="entry name" value="BLL1145 PROTEIN"/>
    <property type="match status" value="1"/>
</dbReference>
<dbReference type="eggNOG" id="COG1236">
    <property type="taxonomic scope" value="Bacteria"/>
</dbReference>
<evidence type="ECO:0000313" key="1">
    <source>
        <dbReference type="EMBL" id="AEP31174.1"/>
    </source>
</evidence>
<keyword evidence="1" id="KW-0540">Nuclease</keyword>
<dbReference type="AlphaFoldDB" id="G4QIL9"/>
<keyword evidence="1" id="KW-0269">Exonuclease</keyword>
<dbReference type="InterPro" id="IPR050698">
    <property type="entry name" value="MBL"/>
</dbReference>
<dbReference type="HOGENOM" id="CLU_050517_1_0_6"/>
<accession>G4QIL9</accession>
<protein>
    <submittedName>
        <fullName evidence="1">Exonuclease of the beta-lactamase fold involved in RNA processing-like protein</fullName>
    </submittedName>
</protein>
<dbReference type="InterPro" id="IPR036866">
    <property type="entry name" value="RibonucZ/Hydroxyglut_hydro"/>
</dbReference>
<organism evidence="1 2">
    <name type="scientific">Glaciecola nitratireducens (strain JCM 12485 / KCTC 12276 / FR1064)</name>
    <dbReference type="NCBI Taxonomy" id="1085623"/>
    <lineage>
        <taxon>Bacteria</taxon>
        <taxon>Pseudomonadati</taxon>
        <taxon>Pseudomonadota</taxon>
        <taxon>Gammaproteobacteria</taxon>
        <taxon>Alteromonadales</taxon>
        <taxon>Alteromonadaceae</taxon>
        <taxon>Brumicola</taxon>
    </lineage>
</organism>
<dbReference type="RefSeq" id="WP_014110045.1">
    <property type="nucleotide sequence ID" value="NC_016041.1"/>
</dbReference>
<dbReference type="EMBL" id="CP003060">
    <property type="protein sequence ID" value="AEP31174.1"/>
    <property type="molecule type" value="Genomic_DNA"/>
</dbReference>
<keyword evidence="1" id="KW-0378">Hydrolase</keyword>
<proteinExistence type="predicted"/>
<dbReference type="OrthoDB" id="9803916at2"/>
<dbReference type="GO" id="GO:0004527">
    <property type="term" value="F:exonuclease activity"/>
    <property type="evidence" value="ECO:0007669"/>
    <property type="project" value="UniProtKB-KW"/>
</dbReference>
<gene>
    <name evidence="1" type="ordered locus">GNIT_3079</name>
</gene>
<name>G4QIL9_GLANF</name>
<dbReference type="InterPro" id="IPR026360">
    <property type="entry name" value="Xnuc_lig_assoc"/>
</dbReference>
<dbReference type="STRING" id="1085623.GNIT_3079"/>
<dbReference type="SUPFAM" id="SSF56281">
    <property type="entry name" value="Metallo-hydrolase/oxidoreductase"/>
    <property type="match status" value="1"/>
</dbReference>
<reference evidence="1 2" key="1">
    <citation type="journal article" date="2011" name="J. Bacteriol.">
        <title>Complete genome sequence of seawater bacterium Glaciecola nitratireducens FR1064T.</title>
        <authorList>
            <person name="Bian F."/>
            <person name="Qin Q.L."/>
            <person name="Xie B.B."/>
            <person name="Shu Y.L."/>
            <person name="Zhang X.Y."/>
            <person name="Yu Y."/>
            <person name="Chen B."/>
            <person name="Chen X.L."/>
            <person name="Zhou B.C."/>
            <person name="Zhang Y.Z."/>
        </authorList>
    </citation>
    <scope>NUCLEOTIDE SEQUENCE [LARGE SCALE GENOMIC DNA]</scope>
    <source>
        <strain evidence="2">JCM 12485 / KCTC 12276 / FR1064</strain>
    </source>
</reference>
<keyword evidence="2" id="KW-1185">Reference proteome</keyword>
<dbReference type="PANTHER" id="PTHR11203">
    <property type="entry name" value="CLEAVAGE AND POLYADENYLATION SPECIFICITY FACTOR FAMILY MEMBER"/>
    <property type="match status" value="1"/>
</dbReference>
<dbReference type="NCBIfam" id="TIGR04122">
    <property type="entry name" value="Xnuc_lig_assoc"/>
    <property type="match status" value="1"/>
</dbReference>